<keyword evidence="1" id="KW-1185">Reference proteome</keyword>
<dbReference type="WBParaSite" id="nRc.2.0.1.t24001-RA">
    <property type="protein sequence ID" value="nRc.2.0.1.t24001-RA"/>
    <property type="gene ID" value="nRc.2.0.1.g24001"/>
</dbReference>
<evidence type="ECO:0000313" key="1">
    <source>
        <dbReference type="Proteomes" id="UP000887565"/>
    </source>
</evidence>
<sequence length="87" mass="9682">MLHQWAVWGACYKPVQMIIIISLLNLDVKIALVEDLNSNLSIHDRSNGCRKVDIWMAISSRFSISSATGLSSKEYTAPESTIELAMV</sequence>
<evidence type="ECO:0000313" key="2">
    <source>
        <dbReference type="WBParaSite" id="nRc.2.0.1.t24001-RA"/>
    </source>
</evidence>
<organism evidence="1 2">
    <name type="scientific">Romanomermis culicivorax</name>
    <name type="common">Nematode worm</name>
    <dbReference type="NCBI Taxonomy" id="13658"/>
    <lineage>
        <taxon>Eukaryota</taxon>
        <taxon>Metazoa</taxon>
        <taxon>Ecdysozoa</taxon>
        <taxon>Nematoda</taxon>
        <taxon>Enoplea</taxon>
        <taxon>Dorylaimia</taxon>
        <taxon>Mermithida</taxon>
        <taxon>Mermithoidea</taxon>
        <taxon>Mermithidae</taxon>
        <taxon>Romanomermis</taxon>
    </lineage>
</organism>
<name>A0A915JEJ8_ROMCU</name>
<dbReference type="Proteomes" id="UP000887565">
    <property type="component" value="Unplaced"/>
</dbReference>
<reference evidence="2" key="1">
    <citation type="submission" date="2022-11" db="UniProtKB">
        <authorList>
            <consortium name="WormBaseParasite"/>
        </authorList>
    </citation>
    <scope>IDENTIFICATION</scope>
</reference>
<dbReference type="AlphaFoldDB" id="A0A915JEJ8"/>
<proteinExistence type="predicted"/>
<accession>A0A915JEJ8</accession>
<protein>
    <submittedName>
        <fullName evidence="2">Uncharacterized protein</fullName>
    </submittedName>
</protein>